<evidence type="ECO:0000313" key="3">
    <source>
        <dbReference type="Proteomes" id="UP001162483"/>
    </source>
</evidence>
<evidence type="ECO:0000313" key="2">
    <source>
        <dbReference type="EMBL" id="CAI9606515.1"/>
    </source>
</evidence>
<dbReference type="EMBL" id="CATNWA010018281">
    <property type="protein sequence ID" value="CAI9606515.1"/>
    <property type="molecule type" value="Genomic_DNA"/>
</dbReference>
<reference evidence="2" key="1">
    <citation type="submission" date="2023-05" db="EMBL/GenBank/DDBJ databases">
        <authorList>
            <person name="Stuckert A."/>
        </authorList>
    </citation>
    <scope>NUCLEOTIDE SEQUENCE</scope>
</reference>
<accession>A0ABN9GB06</accession>
<feature type="region of interest" description="Disordered" evidence="1">
    <location>
        <begin position="1"/>
        <end position="41"/>
    </location>
</feature>
<evidence type="ECO:0000256" key="1">
    <source>
        <dbReference type="SAM" id="MobiDB-lite"/>
    </source>
</evidence>
<protein>
    <submittedName>
        <fullName evidence="2">Uncharacterized protein</fullName>
    </submittedName>
</protein>
<keyword evidence="3" id="KW-1185">Reference proteome</keyword>
<proteinExistence type="predicted"/>
<sequence>MGHYSSSPMTPMMGHYSSPTHTNDEALFFPPLTPTMRHYSS</sequence>
<dbReference type="Proteomes" id="UP001162483">
    <property type="component" value="Unassembled WGS sequence"/>
</dbReference>
<name>A0ABN9GB06_9NEOB</name>
<comment type="caution">
    <text evidence="2">The sequence shown here is derived from an EMBL/GenBank/DDBJ whole genome shotgun (WGS) entry which is preliminary data.</text>
</comment>
<gene>
    <name evidence="2" type="ORF">SPARVUS_LOCUS13795790</name>
</gene>
<feature type="non-terminal residue" evidence="2">
    <location>
        <position position="41"/>
    </location>
</feature>
<organism evidence="2 3">
    <name type="scientific">Staurois parvus</name>
    <dbReference type="NCBI Taxonomy" id="386267"/>
    <lineage>
        <taxon>Eukaryota</taxon>
        <taxon>Metazoa</taxon>
        <taxon>Chordata</taxon>
        <taxon>Craniata</taxon>
        <taxon>Vertebrata</taxon>
        <taxon>Euteleostomi</taxon>
        <taxon>Amphibia</taxon>
        <taxon>Batrachia</taxon>
        <taxon>Anura</taxon>
        <taxon>Neobatrachia</taxon>
        <taxon>Ranoidea</taxon>
        <taxon>Ranidae</taxon>
        <taxon>Staurois</taxon>
    </lineage>
</organism>